<organism evidence="1">
    <name type="scientific">Oryza brachyantha</name>
    <name type="common">malo sina</name>
    <dbReference type="NCBI Taxonomy" id="4533"/>
    <lineage>
        <taxon>Eukaryota</taxon>
        <taxon>Viridiplantae</taxon>
        <taxon>Streptophyta</taxon>
        <taxon>Embryophyta</taxon>
        <taxon>Tracheophyta</taxon>
        <taxon>Spermatophyta</taxon>
        <taxon>Magnoliopsida</taxon>
        <taxon>Liliopsida</taxon>
        <taxon>Poales</taxon>
        <taxon>Poaceae</taxon>
        <taxon>BOP clade</taxon>
        <taxon>Oryzoideae</taxon>
        <taxon>Oryzeae</taxon>
        <taxon>Oryzinae</taxon>
        <taxon>Oryza</taxon>
    </lineage>
</organism>
<dbReference type="AlphaFoldDB" id="J3M718"/>
<reference evidence="1" key="2">
    <citation type="submission" date="2013-04" db="UniProtKB">
        <authorList>
            <consortium name="EnsemblPlants"/>
        </authorList>
    </citation>
    <scope>IDENTIFICATION</scope>
</reference>
<dbReference type="Gramene" id="OB05G23920.1">
    <property type="protein sequence ID" value="OB05G23920.1"/>
    <property type="gene ID" value="OB05G23920"/>
</dbReference>
<name>J3M718_ORYBR</name>
<accession>J3M718</accession>
<sequence length="93" mass="10753">MGWPPREISSFLKFLTPKILKNWPECPVANYHIFVVSCSKFVILRCPPANYVFFQWTVAIFVLNHLFGRIGNRSEIFVTVDSILATNLTHRTP</sequence>
<dbReference type="HOGENOM" id="CLU_2403178_0_0_1"/>
<dbReference type="Proteomes" id="UP000006038">
    <property type="component" value="Chromosome 5"/>
</dbReference>
<dbReference type="EnsemblPlants" id="OB05G23920.1">
    <property type="protein sequence ID" value="OB05G23920.1"/>
    <property type="gene ID" value="OB05G23920"/>
</dbReference>
<evidence type="ECO:0000313" key="1">
    <source>
        <dbReference type="EnsemblPlants" id="OB05G23920.1"/>
    </source>
</evidence>
<evidence type="ECO:0000313" key="2">
    <source>
        <dbReference type="Proteomes" id="UP000006038"/>
    </source>
</evidence>
<protein>
    <submittedName>
        <fullName evidence="1">Uncharacterized protein</fullName>
    </submittedName>
</protein>
<reference evidence="1" key="1">
    <citation type="journal article" date="2013" name="Nat. Commun.">
        <title>Whole-genome sequencing of Oryza brachyantha reveals mechanisms underlying Oryza genome evolution.</title>
        <authorList>
            <person name="Chen J."/>
            <person name="Huang Q."/>
            <person name="Gao D."/>
            <person name="Wang J."/>
            <person name="Lang Y."/>
            <person name="Liu T."/>
            <person name="Li B."/>
            <person name="Bai Z."/>
            <person name="Luis Goicoechea J."/>
            <person name="Liang C."/>
            <person name="Chen C."/>
            <person name="Zhang W."/>
            <person name="Sun S."/>
            <person name="Liao Y."/>
            <person name="Zhang X."/>
            <person name="Yang L."/>
            <person name="Song C."/>
            <person name="Wang M."/>
            <person name="Shi J."/>
            <person name="Liu G."/>
            <person name="Liu J."/>
            <person name="Zhou H."/>
            <person name="Zhou W."/>
            <person name="Yu Q."/>
            <person name="An N."/>
            <person name="Chen Y."/>
            <person name="Cai Q."/>
            <person name="Wang B."/>
            <person name="Liu B."/>
            <person name="Min J."/>
            <person name="Huang Y."/>
            <person name="Wu H."/>
            <person name="Li Z."/>
            <person name="Zhang Y."/>
            <person name="Yin Y."/>
            <person name="Song W."/>
            <person name="Jiang J."/>
            <person name="Jackson S.A."/>
            <person name="Wing R.A."/>
            <person name="Wang J."/>
            <person name="Chen M."/>
        </authorList>
    </citation>
    <scope>NUCLEOTIDE SEQUENCE [LARGE SCALE GENOMIC DNA]</scope>
    <source>
        <strain evidence="1">cv. IRGC 101232</strain>
    </source>
</reference>
<proteinExistence type="predicted"/>
<keyword evidence="2" id="KW-1185">Reference proteome</keyword>